<evidence type="ECO:0000313" key="6">
    <source>
        <dbReference type="Proteomes" id="UP001302120"/>
    </source>
</evidence>
<feature type="compositionally biased region" description="Polar residues" evidence="2">
    <location>
        <begin position="26"/>
        <end position="35"/>
    </location>
</feature>
<proteinExistence type="predicted"/>
<feature type="transmembrane region" description="Helical" evidence="3">
    <location>
        <begin position="104"/>
        <end position="122"/>
    </location>
</feature>
<dbReference type="PANTHER" id="PTHR33222:SF4">
    <property type="entry name" value="PROTEIN CURVATURE THYLAKOID 1A, CHLOROPLASTIC"/>
    <property type="match status" value="1"/>
</dbReference>
<dbReference type="EMBL" id="JAYGHG010000008">
    <property type="protein sequence ID" value="MEA5581144.1"/>
    <property type="molecule type" value="Genomic_DNA"/>
</dbReference>
<feature type="transmembrane region" description="Helical" evidence="3">
    <location>
        <begin position="72"/>
        <end position="92"/>
    </location>
</feature>
<keyword evidence="3" id="KW-1133">Transmembrane helix</keyword>
<dbReference type="InterPro" id="IPR033344">
    <property type="entry name" value="CURT1"/>
</dbReference>
<gene>
    <name evidence="5" type="ORF">VB620_07310</name>
</gene>
<evidence type="ECO:0000313" key="5">
    <source>
        <dbReference type="EMBL" id="MEA5581144.1"/>
    </source>
</evidence>
<keyword evidence="3" id="KW-0472">Membrane</keyword>
<feature type="region of interest" description="Disordered" evidence="2">
    <location>
        <begin position="1"/>
        <end position="38"/>
    </location>
</feature>
<evidence type="ECO:0000256" key="3">
    <source>
        <dbReference type="SAM" id="Phobius"/>
    </source>
</evidence>
<dbReference type="PANTHER" id="PTHR33222">
    <property type="match status" value="1"/>
</dbReference>
<name>A0ABU5UC95_9CYAN</name>
<comment type="caution">
    <text evidence="5">The sequence shown here is derived from an EMBL/GenBank/DDBJ whole genome shotgun (WGS) entry which is preliminary data.</text>
</comment>
<evidence type="ECO:0000256" key="1">
    <source>
        <dbReference type="ARBA" id="ARBA00004141"/>
    </source>
</evidence>
<organism evidence="5 6">
    <name type="scientific">Nodularia harveyana UHCC-0300</name>
    <dbReference type="NCBI Taxonomy" id="2974287"/>
    <lineage>
        <taxon>Bacteria</taxon>
        <taxon>Bacillati</taxon>
        <taxon>Cyanobacteriota</taxon>
        <taxon>Cyanophyceae</taxon>
        <taxon>Nostocales</taxon>
        <taxon>Nodulariaceae</taxon>
        <taxon>Nodularia</taxon>
    </lineage>
</organism>
<dbReference type="Proteomes" id="UP001302120">
    <property type="component" value="Unassembled WGS sequence"/>
</dbReference>
<keyword evidence="3" id="KW-0812">Transmembrane</keyword>
<reference evidence="5 6" key="1">
    <citation type="submission" date="2023-12" db="EMBL/GenBank/DDBJ databases">
        <title>Baltic Sea Cyanobacteria.</title>
        <authorList>
            <person name="Delbaje E."/>
            <person name="Fewer D.P."/>
            <person name="Shishido T.K."/>
        </authorList>
    </citation>
    <scope>NUCLEOTIDE SEQUENCE [LARGE SCALE GENOMIC DNA]</scope>
    <source>
        <strain evidence="5 6">UHCC-0300</strain>
    </source>
</reference>
<feature type="domain" description="Cyanobacterial aminoacyl-tRNA synthetase CAAD" evidence="4">
    <location>
        <begin position="59"/>
        <end position="143"/>
    </location>
</feature>
<evidence type="ECO:0000259" key="4">
    <source>
        <dbReference type="Pfam" id="PF14159"/>
    </source>
</evidence>
<dbReference type="Pfam" id="PF14159">
    <property type="entry name" value="CAAD"/>
    <property type="match status" value="1"/>
</dbReference>
<dbReference type="RefSeq" id="WP_323195484.1">
    <property type="nucleotide sequence ID" value="NZ_JAYGHG010000008.1"/>
</dbReference>
<dbReference type="InterPro" id="IPR025564">
    <property type="entry name" value="CAAD_dom"/>
</dbReference>
<accession>A0ABU5UC95</accession>
<comment type="subcellular location">
    <subcellularLocation>
        <location evidence="1">Membrane</location>
        <topology evidence="1">Multi-pass membrane protein</topology>
    </subcellularLocation>
</comment>
<keyword evidence="6" id="KW-1185">Reference proteome</keyword>
<protein>
    <submittedName>
        <fullName evidence="5">CAAD domain-containing protein</fullName>
    </submittedName>
</protein>
<evidence type="ECO:0000256" key="2">
    <source>
        <dbReference type="SAM" id="MobiDB-lite"/>
    </source>
</evidence>
<sequence>MEIEEKQLEPVQSKAPGGMLPATGGETDTLSQLPPSDTGEAEWRQVANKTTDFLAELPEYLTSFFQGNQRSLTNLALILSAIITFKVVIAILGAINDIPLLEPFFELIGIGYFAWFSWRYLIKTELRQELNHKIRLFKQEIWGE</sequence>